<dbReference type="EMBL" id="DP000086">
    <property type="protein sequence ID" value="AAP53704.1"/>
    <property type="molecule type" value="Genomic_DNA"/>
</dbReference>
<dbReference type="Pfam" id="PF13966">
    <property type="entry name" value="zf-RVT"/>
    <property type="match status" value="1"/>
</dbReference>
<dbReference type="AlphaFoldDB" id="Q7XET4"/>
<accession>Q7XET4</accession>
<reference evidence="2" key="2">
    <citation type="submission" date="2003-05" db="EMBL/GenBank/DDBJ databases">
        <authorList>
            <person name="Buell C.R."/>
            <person name="Wing R.A."/>
            <person name="McCombie W.R."/>
            <person name="Messing J."/>
            <person name="Yuan Q."/>
            <person name="Ouyang S."/>
        </authorList>
    </citation>
    <scope>NUCLEOTIDE SEQUENCE</scope>
</reference>
<name>Q7XET4_ORYSJ</name>
<dbReference type="PANTHER" id="PTHR33116:SF78">
    <property type="entry name" value="OS12G0587133 PROTEIN"/>
    <property type="match status" value="1"/>
</dbReference>
<protein>
    <submittedName>
        <fullName evidence="2">Retrotransposon protein, putative, LINE subclass</fullName>
    </submittedName>
</protein>
<reference evidence="2" key="1">
    <citation type="journal article" date="2003" name="Science">
        <title>In-depth view of structure, activity, and evolution of rice chromosome 10.</title>
        <authorList>
            <consortium name="Rice Chromosome 10 Sequencing Consortium"/>
        </authorList>
    </citation>
    <scope>NUCLEOTIDE SEQUENCE [LARGE SCALE GENOMIC DNA]</scope>
</reference>
<reference evidence="2" key="3">
    <citation type="submission" date="2006-07" db="EMBL/GenBank/DDBJ databases">
        <authorList>
            <person name="Buell R."/>
        </authorList>
    </citation>
    <scope>NUCLEOTIDE SEQUENCE</scope>
</reference>
<organism evidence="2">
    <name type="scientific">Oryza sativa subsp. japonica</name>
    <name type="common">Rice</name>
    <dbReference type="NCBI Taxonomy" id="39947"/>
    <lineage>
        <taxon>Eukaryota</taxon>
        <taxon>Viridiplantae</taxon>
        <taxon>Streptophyta</taxon>
        <taxon>Embryophyta</taxon>
        <taxon>Tracheophyta</taxon>
        <taxon>Spermatophyta</taxon>
        <taxon>Magnoliopsida</taxon>
        <taxon>Liliopsida</taxon>
        <taxon>Poales</taxon>
        <taxon>Poaceae</taxon>
        <taxon>BOP clade</taxon>
        <taxon>Oryzoideae</taxon>
        <taxon>Oryzeae</taxon>
        <taxon>Oryzinae</taxon>
        <taxon>Oryza</taxon>
        <taxon>Oryza sativa</taxon>
    </lineage>
</organism>
<gene>
    <name evidence="2" type="ordered locus">LOC_Os10g26810</name>
</gene>
<evidence type="ECO:0000259" key="1">
    <source>
        <dbReference type="Pfam" id="PF13966"/>
    </source>
</evidence>
<evidence type="ECO:0000313" key="2">
    <source>
        <dbReference type="EMBL" id="AAP53704.1"/>
    </source>
</evidence>
<dbReference type="InterPro" id="IPR026960">
    <property type="entry name" value="RVT-Znf"/>
</dbReference>
<feature type="domain" description="Reverse transcriptase zinc-binding" evidence="1">
    <location>
        <begin position="246"/>
        <end position="328"/>
    </location>
</feature>
<proteinExistence type="predicted"/>
<sequence length="379" mass="42764">MVTKVDHFLAGWEASILSQAERLLLINAVLSSLPVYAMSAFKLPAKIIEEIDKRRRAFLWTGEDACSGAKCLVAWDLVCKPKERGLGIKDIKLQNEALLLKRLFLLYSSNSAWASWLWEEYKDDSLLKSLPLGPHWSSMQKLIPELQHLTSVQVGDGARTSFWHDCWISKPALANVFMPLYTHALNKDDTVRNVMQRGLVSSLVPRLTVTANLELQRLQAALQSFTLSNEPDKRTYGTKAAPNVTCKQFYEARLLPGIVSPLWDAIWKCKAPLKVKFFAWLLVKDRLSTKKNLHKKTIVPNDICDICNGATETASHLCFFCPFAKSFWDKIGVQPMIQDVAQFHQHKPEGKLPPSPHAYSDVYMKPPSGLKTSSLKIAM</sequence>
<dbReference type="PANTHER" id="PTHR33116">
    <property type="entry name" value="REVERSE TRANSCRIPTASE ZINC-BINDING DOMAIN-CONTAINING PROTEIN-RELATED-RELATED"/>
    <property type="match status" value="1"/>
</dbReference>